<proteinExistence type="predicted"/>
<keyword evidence="2" id="KW-1185">Reference proteome</keyword>
<evidence type="ECO:0000313" key="1">
    <source>
        <dbReference type="EMBL" id="AFD02309.1"/>
    </source>
</evidence>
<dbReference type="EMBL" id="JN968479">
    <property type="protein sequence ID" value="AFD02309.1"/>
    <property type="molecule type" value="Genomic_DNA"/>
</dbReference>
<organism evidence="1 2">
    <name type="scientific">Haloarcula hispanica icosahedral virus 2</name>
    <dbReference type="NCBI Taxonomy" id="1154689"/>
    <lineage>
        <taxon>Viruses</taxon>
        <taxon>Singelaviria</taxon>
        <taxon>Helvetiavirae</taxon>
        <taxon>Dividoviricota</taxon>
        <taxon>Laserviricetes</taxon>
        <taxon>Halopanivirales</taxon>
        <taxon>Sphaerolipoviridae</taxon>
        <taxon>Alphasphaerolipovirus</taxon>
        <taxon>Alphasphaerolipovirus helsinkii</taxon>
    </lineage>
</organism>
<dbReference type="Proteomes" id="UP000007576">
    <property type="component" value="Segment"/>
</dbReference>
<dbReference type="GeneID" id="14517159"/>
<dbReference type="KEGG" id="vg:14517159"/>
<reference evidence="1 2" key="1">
    <citation type="journal article" date="2012" name="J. Virol.">
        <title>Closely related archaeal Haloarcula hispanica icosahedral viruses HHIV-2 and SH1 have nonhomologous genes encoding host recognition functions.</title>
        <authorList>
            <person name="Jaakkola S.T."/>
            <person name="Penttinen R.K."/>
            <person name="Vilen S.T."/>
            <person name="Jalasvuori M."/>
            <person name="Ronnholm G."/>
            <person name="Bamford J.K."/>
            <person name="Bamford D.H."/>
            <person name="Oksanen H.M."/>
        </authorList>
    </citation>
    <scope>NUCLEOTIDE SEQUENCE [LARGE SCALE GENOMIC DNA]</scope>
</reference>
<name>H9AZY4_9VIRU</name>
<dbReference type="RefSeq" id="YP_005352814.1">
    <property type="nucleotide sequence ID" value="NC_016989.1"/>
</dbReference>
<accession>H9AZY4</accession>
<evidence type="ECO:0000313" key="2">
    <source>
        <dbReference type="Proteomes" id="UP000007576"/>
    </source>
</evidence>
<sequence length="72" mass="7547">MALSQRRDDVAAEVARPAVALALLDLLDLAVVGQEPTVPFSVEHEAVRRVVDDLVVGHRSGPPADCAACSTV</sequence>
<protein>
    <submittedName>
        <fullName evidence="1">Uncharacterized protein</fullName>
    </submittedName>
</protein>